<reference evidence="1 2" key="1">
    <citation type="submission" date="2017-08" db="EMBL/GenBank/DDBJ databases">
        <title>Complete genome sequence of a novel bacteriophage infecting Bordetella bronchiseptica.</title>
        <authorList>
            <person name="Chen Y."/>
            <person name="Song J."/>
            <person name="Wu B."/>
        </authorList>
    </citation>
    <scope>NUCLEOTIDE SEQUENCE [LARGE SCALE GENOMIC DNA]</scope>
</reference>
<sequence length="501" mass="56018">MTSVKVYQPDLRVTLYKTIKRTTLDEDTPVSARFQGIDQKIDLTPFLSESSGLRTSKSVREAAGGFSITVGDKPYKGIDTFETLYGVIEPMDFIEIRVRHSPPDLIGNLAAGADDDPTRPPIVMRGFVSKVDRNETMGADGKPQRSVVINGQDYGKLWQMLQILYLPGYVIGQDILSNFKLFERFGVGFQTAMKGGEFVTQMIQKVVNPYLKKLMPENSPNPTEIQLDISAQHGTTSITGPQNQEGTIYDLMRTYTDVGIWNELYLEDREDGVFCVYRPNPAQSVDGKPIQDDAPEPTIVDLPDVDVLSMSVSRSDTNVANFYWVRAPRFEMVGDITMRLFAIQGADKKTVLLEDYPNTKTSLYGLRVMYGQTEMGGDDVTTFNSGQKAADSRKRDSGMASWIADRRRIMVEQNKDNVVLESGTMRVRGNEQIRAGCYVRIKRGTFNALYYVVQVDHDYIPFNGFFSTLTVERGMGFVERAKRGGGSDSPYLSELLGTLNG</sequence>
<dbReference type="EMBL" id="MF663786">
    <property type="protein sequence ID" value="ATI15625.1"/>
    <property type="molecule type" value="Genomic_DNA"/>
</dbReference>
<name>A0A291L9U8_9CAUD</name>
<dbReference type="KEGG" id="vg:54982881"/>
<evidence type="ECO:0000313" key="1">
    <source>
        <dbReference type="EMBL" id="ATI15625.1"/>
    </source>
</evidence>
<keyword evidence="2" id="KW-1185">Reference proteome</keyword>
<dbReference type="Proteomes" id="UP000228765">
    <property type="component" value="Segment"/>
</dbReference>
<dbReference type="RefSeq" id="YP_009792673.1">
    <property type="nucleotide sequence ID" value="NC_047861.1"/>
</dbReference>
<protein>
    <submittedName>
        <fullName evidence="1">Uncharacterized protein</fullName>
    </submittedName>
</protein>
<organism evidence="1 2">
    <name type="scientific">Bordetella phage vB_BbrM_PHB04</name>
    <dbReference type="NCBI Taxonomy" id="2029657"/>
    <lineage>
        <taxon>Viruses</taxon>
        <taxon>Duplodnaviria</taxon>
        <taxon>Heunggongvirae</taxon>
        <taxon>Uroviricota</taxon>
        <taxon>Caudoviricetes</taxon>
        <taxon>Phabquatrovirus</taxon>
        <taxon>Phabquatrovirus PHB04</taxon>
    </lineage>
</organism>
<dbReference type="GeneID" id="54982881"/>
<proteinExistence type="predicted"/>
<accession>A0A291L9U8</accession>
<evidence type="ECO:0000313" key="2">
    <source>
        <dbReference type="Proteomes" id="UP000228765"/>
    </source>
</evidence>